<dbReference type="RefSeq" id="WP_073009764.1">
    <property type="nucleotide sequence ID" value="NZ_FQZO01000006.1"/>
</dbReference>
<feature type="domain" description="HTH cro/C1-type" evidence="2">
    <location>
        <begin position="6"/>
        <end position="60"/>
    </location>
</feature>
<keyword evidence="4" id="KW-1185">Reference proteome</keyword>
<dbReference type="PANTHER" id="PTHR46558:SF11">
    <property type="entry name" value="HTH-TYPE TRANSCRIPTIONAL REGULATOR XRE"/>
    <property type="match status" value="1"/>
</dbReference>
<dbReference type="STRING" id="1121298.SAMN05444401_3529"/>
<organism evidence="3 4">
    <name type="scientific">Clostridium amylolyticum</name>
    <dbReference type="NCBI Taxonomy" id="1121298"/>
    <lineage>
        <taxon>Bacteria</taxon>
        <taxon>Bacillati</taxon>
        <taxon>Bacillota</taxon>
        <taxon>Clostridia</taxon>
        <taxon>Eubacteriales</taxon>
        <taxon>Clostridiaceae</taxon>
        <taxon>Clostridium</taxon>
    </lineage>
</organism>
<dbReference type="InterPro" id="IPR010982">
    <property type="entry name" value="Lambda_DNA-bd_dom_sf"/>
</dbReference>
<evidence type="ECO:0000313" key="3">
    <source>
        <dbReference type="EMBL" id="SHJ63584.1"/>
    </source>
</evidence>
<dbReference type="InterPro" id="IPR001387">
    <property type="entry name" value="Cro/C1-type_HTH"/>
</dbReference>
<dbReference type="EMBL" id="FQZO01000006">
    <property type="protein sequence ID" value="SHJ63584.1"/>
    <property type="molecule type" value="Genomic_DNA"/>
</dbReference>
<evidence type="ECO:0000256" key="1">
    <source>
        <dbReference type="ARBA" id="ARBA00023125"/>
    </source>
</evidence>
<name>A0A1M6KXG4_9CLOT</name>
<proteinExistence type="predicted"/>
<dbReference type="Gene3D" id="1.10.260.40">
    <property type="entry name" value="lambda repressor-like DNA-binding domains"/>
    <property type="match status" value="1"/>
</dbReference>
<dbReference type="AlphaFoldDB" id="A0A1M6KXG4"/>
<protein>
    <submittedName>
        <fullName evidence="3">Helix-turn-helix</fullName>
    </submittedName>
</protein>
<evidence type="ECO:0000259" key="2">
    <source>
        <dbReference type="PROSITE" id="PS50943"/>
    </source>
</evidence>
<dbReference type="SUPFAM" id="SSF47413">
    <property type="entry name" value="lambda repressor-like DNA-binding domains"/>
    <property type="match status" value="1"/>
</dbReference>
<dbReference type="CDD" id="cd00093">
    <property type="entry name" value="HTH_XRE"/>
    <property type="match status" value="1"/>
</dbReference>
<dbReference type="PANTHER" id="PTHR46558">
    <property type="entry name" value="TRACRIPTIONAL REGULATORY PROTEIN-RELATED-RELATED"/>
    <property type="match status" value="1"/>
</dbReference>
<sequence>MLGDRLKELREDSGMNQDQLADILGVTRSAISSYETNTNMPSLDMAIKLADIFNVSLDYLSCRTKERTNLNLFDKNNKALILDMIKLIEKYK</sequence>
<dbReference type="PROSITE" id="PS50943">
    <property type="entry name" value="HTH_CROC1"/>
    <property type="match status" value="1"/>
</dbReference>
<evidence type="ECO:0000313" key="4">
    <source>
        <dbReference type="Proteomes" id="UP000184080"/>
    </source>
</evidence>
<dbReference type="Pfam" id="PF01381">
    <property type="entry name" value="HTH_3"/>
    <property type="match status" value="1"/>
</dbReference>
<accession>A0A1M6KXG4</accession>
<keyword evidence="1" id="KW-0238">DNA-binding</keyword>
<dbReference type="Proteomes" id="UP000184080">
    <property type="component" value="Unassembled WGS sequence"/>
</dbReference>
<dbReference type="GO" id="GO:0003677">
    <property type="term" value="F:DNA binding"/>
    <property type="evidence" value="ECO:0007669"/>
    <property type="project" value="UniProtKB-KW"/>
</dbReference>
<dbReference type="SMART" id="SM00530">
    <property type="entry name" value="HTH_XRE"/>
    <property type="match status" value="1"/>
</dbReference>
<dbReference type="OrthoDB" id="9811208at2"/>
<gene>
    <name evidence="3" type="ORF">SAMN05444401_3529</name>
</gene>
<reference evidence="3 4" key="1">
    <citation type="submission" date="2016-11" db="EMBL/GenBank/DDBJ databases">
        <authorList>
            <person name="Jaros S."/>
            <person name="Januszkiewicz K."/>
            <person name="Wedrychowicz H."/>
        </authorList>
    </citation>
    <scope>NUCLEOTIDE SEQUENCE [LARGE SCALE GENOMIC DNA]</scope>
    <source>
        <strain evidence="3 4">DSM 21864</strain>
    </source>
</reference>